<comment type="function">
    <text evidence="7">Catalyzes the oxidation of glucose 6-phosphate to 6-phosphogluconolactone.</text>
</comment>
<feature type="domain" description="Glucose-6-phosphate dehydrogenase NAD-binding" evidence="8">
    <location>
        <begin position="7"/>
        <end position="179"/>
    </location>
</feature>
<dbReference type="Pfam" id="PF02781">
    <property type="entry name" value="G6PD_C"/>
    <property type="match status" value="1"/>
</dbReference>
<dbReference type="NCBIfam" id="TIGR00871">
    <property type="entry name" value="zwf"/>
    <property type="match status" value="1"/>
</dbReference>
<dbReference type="InterPro" id="IPR022675">
    <property type="entry name" value="G6P_DH_C"/>
</dbReference>
<name>A0A1W6BWN1_9BACT</name>
<dbReference type="PANTHER" id="PTHR23429:SF0">
    <property type="entry name" value="GLUCOSE-6-PHOSPHATE 1-DEHYDROGENASE"/>
    <property type="match status" value="1"/>
</dbReference>
<evidence type="ECO:0000313" key="11">
    <source>
        <dbReference type="Proteomes" id="UP000192902"/>
    </source>
</evidence>
<feature type="binding site" evidence="7">
    <location>
        <position position="227"/>
    </location>
    <ligand>
        <name>substrate</name>
    </ligand>
</feature>
<evidence type="ECO:0000256" key="3">
    <source>
        <dbReference type="ARBA" id="ARBA00022526"/>
    </source>
</evidence>
<feature type="active site" description="Proton acceptor" evidence="7">
    <location>
        <position position="232"/>
    </location>
</feature>
<keyword evidence="3 7" id="KW-0313">Glucose metabolism</keyword>
<evidence type="ECO:0000256" key="2">
    <source>
        <dbReference type="ARBA" id="ARBA00009975"/>
    </source>
</evidence>
<feature type="binding site" evidence="7">
    <location>
        <position position="170"/>
    </location>
    <ligand>
        <name>substrate</name>
    </ligand>
</feature>
<gene>
    <name evidence="7 10" type="primary">zwf</name>
    <name evidence="10" type="ORF">CCUN_0849</name>
</gene>
<keyword evidence="6 7" id="KW-0119">Carbohydrate metabolism</keyword>
<comment type="caution">
    <text evidence="7">Lacks conserved residue(s) required for the propagation of feature annotation.</text>
</comment>
<dbReference type="OrthoDB" id="9802739at2"/>
<dbReference type="GO" id="GO:0050661">
    <property type="term" value="F:NADP binding"/>
    <property type="evidence" value="ECO:0007669"/>
    <property type="project" value="UniProtKB-UniRule"/>
</dbReference>
<evidence type="ECO:0000256" key="4">
    <source>
        <dbReference type="ARBA" id="ARBA00022857"/>
    </source>
</evidence>
<evidence type="ECO:0000313" key="10">
    <source>
        <dbReference type="EMBL" id="ARJ56460.1"/>
    </source>
</evidence>
<dbReference type="EMBL" id="CP020867">
    <property type="protein sequence ID" value="ARJ56460.1"/>
    <property type="molecule type" value="Genomic_DNA"/>
</dbReference>
<evidence type="ECO:0000256" key="7">
    <source>
        <dbReference type="HAMAP-Rule" id="MF_00966"/>
    </source>
</evidence>
<dbReference type="SUPFAM" id="SSF55347">
    <property type="entry name" value="Glyceraldehyde-3-phosphate dehydrogenase-like, C-terminal domain"/>
    <property type="match status" value="1"/>
</dbReference>
<feature type="binding site" evidence="7">
    <location>
        <position position="328"/>
    </location>
    <ligand>
        <name>substrate</name>
    </ligand>
</feature>
<dbReference type="InterPro" id="IPR019796">
    <property type="entry name" value="G6P_DH_AS"/>
</dbReference>
<dbReference type="STRING" id="1121267.CCUN_0849"/>
<dbReference type="Proteomes" id="UP000192902">
    <property type="component" value="Chromosome"/>
</dbReference>
<dbReference type="EC" id="1.1.1.49" evidence="7"/>
<dbReference type="KEGG" id="ccun:CCUN_0849"/>
<dbReference type="RefSeq" id="WP_027306503.1">
    <property type="nucleotide sequence ID" value="NZ_CP020867.1"/>
</dbReference>
<feature type="binding site" evidence="7">
    <location>
        <position position="140"/>
    </location>
    <ligand>
        <name>NADP(+)</name>
        <dbReference type="ChEBI" id="CHEBI:58349"/>
    </ligand>
</feature>
<dbReference type="Pfam" id="PF00479">
    <property type="entry name" value="G6PD_N"/>
    <property type="match status" value="1"/>
</dbReference>
<evidence type="ECO:0000259" key="9">
    <source>
        <dbReference type="Pfam" id="PF02781"/>
    </source>
</evidence>
<dbReference type="PIRSF" id="PIRSF000110">
    <property type="entry name" value="G6PD"/>
    <property type="match status" value="1"/>
</dbReference>
<keyword evidence="4 7" id="KW-0521">NADP</keyword>
<organism evidence="10 11">
    <name type="scientific">Campylobacter cuniculorum DSM 23162 = LMG 24588</name>
    <dbReference type="NCBI Taxonomy" id="1121267"/>
    <lineage>
        <taxon>Bacteria</taxon>
        <taxon>Pseudomonadati</taxon>
        <taxon>Campylobacterota</taxon>
        <taxon>Epsilonproteobacteria</taxon>
        <taxon>Campylobacterales</taxon>
        <taxon>Campylobacteraceae</taxon>
        <taxon>Campylobacter</taxon>
    </lineage>
</organism>
<dbReference type="UniPathway" id="UPA00115">
    <property type="reaction ID" value="UER00408"/>
</dbReference>
<evidence type="ECO:0000256" key="5">
    <source>
        <dbReference type="ARBA" id="ARBA00023002"/>
    </source>
</evidence>
<dbReference type="PROSITE" id="PS00069">
    <property type="entry name" value="G6P_DEHYDROGENASE"/>
    <property type="match status" value="1"/>
</dbReference>
<comment type="catalytic activity">
    <reaction evidence="7">
        <text>D-glucose 6-phosphate + NADP(+) = 6-phospho-D-glucono-1,5-lactone + NADPH + H(+)</text>
        <dbReference type="Rhea" id="RHEA:15841"/>
        <dbReference type="ChEBI" id="CHEBI:15378"/>
        <dbReference type="ChEBI" id="CHEBI:57783"/>
        <dbReference type="ChEBI" id="CHEBI:57955"/>
        <dbReference type="ChEBI" id="CHEBI:58349"/>
        <dbReference type="ChEBI" id="CHEBI:61548"/>
        <dbReference type="EC" id="1.1.1.49"/>
    </reaction>
</comment>
<evidence type="ECO:0000256" key="1">
    <source>
        <dbReference type="ARBA" id="ARBA00004937"/>
    </source>
</evidence>
<comment type="pathway">
    <text evidence="1 7">Carbohydrate degradation; pentose phosphate pathway; D-ribulose 5-phosphate from D-glucose 6-phosphate (oxidative stage): step 1/3.</text>
</comment>
<dbReference type="GO" id="GO:0005829">
    <property type="term" value="C:cytosol"/>
    <property type="evidence" value="ECO:0007669"/>
    <property type="project" value="TreeGrafter"/>
</dbReference>
<feature type="binding site" evidence="7">
    <location>
        <position position="208"/>
    </location>
    <ligand>
        <name>substrate</name>
    </ligand>
</feature>
<evidence type="ECO:0000259" key="8">
    <source>
        <dbReference type="Pfam" id="PF00479"/>
    </source>
</evidence>
<reference evidence="10 11" key="1">
    <citation type="submission" date="2017-04" db="EMBL/GenBank/DDBJ databases">
        <title>Complete genome sequence of the Campylobacter cuniculorum type strain LMG24588.</title>
        <authorList>
            <person name="Miller W.G."/>
            <person name="Yee E."/>
            <person name="Revez J."/>
            <person name="Bono J.L."/>
            <person name="Rossi M."/>
        </authorList>
    </citation>
    <scope>NUCLEOTIDE SEQUENCE [LARGE SCALE GENOMIC DNA]</scope>
    <source>
        <strain evidence="10 11">LMG 24588</strain>
    </source>
</reference>
<feature type="domain" description="Glucose-6-phosphate dehydrogenase C-terminal" evidence="9">
    <location>
        <begin position="182"/>
        <end position="463"/>
    </location>
</feature>
<dbReference type="HAMAP" id="MF_00966">
    <property type="entry name" value="G6PD"/>
    <property type="match status" value="1"/>
</dbReference>
<dbReference type="InterPro" id="IPR036291">
    <property type="entry name" value="NAD(P)-bd_dom_sf"/>
</dbReference>
<dbReference type="Gene3D" id="3.30.360.10">
    <property type="entry name" value="Dihydrodipicolinate Reductase, domain 2"/>
    <property type="match status" value="1"/>
</dbReference>
<evidence type="ECO:0000256" key="6">
    <source>
        <dbReference type="ARBA" id="ARBA00023277"/>
    </source>
</evidence>
<dbReference type="InterPro" id="IPR001282">
    <property type="entry name" value="G6P_DH"/>
</dbReference>
<protein>
    <recommendedName>
        <fullName evidence="7">Glucose-6-phosphate 1-dehydrogenase</fullName>
        <shortName evidence="7">G6PD</shortName>
        <ecNumber evidence="7">1.1.1.49</ecNumber>
    </recommendedName>
</protein>
<dbReference type="GO" id="GO:0004345">
    <property type="term" value="F:glucose-6-phosphate dehydrogenase activity"/>
    <property type="evidence" value="ECO:0007669"/>
    <property type="project" value="UniProtKB-UniRule"/>
</dbReference>
<dbReference type="SUPFAM" id="SSF51735">
    <property type="entry name" value="NAD(P)-binding Rossmann-fold domains"/>
    <property type="match status" value="1"/>
</dbReference>
<dbReference type="InterPro" id="IPR022674">
    <property type="entry name" value="G6P_DH_NAD-bd"/>
</dbReference>
<feature type="binding site" evidence="7">
    <location>
        <position position="44"/>
    </location>
    <ligand>
        <name>NADP(+)</name>
        <dbReference type="ChEBI" id="CHEBI:58349"/>
    </ligand>
</feature>
<dbReference type="Gene3D" id="3.40.50.720">
    <property type="entry name" value="NAD(P)-binding Rossmann-like Domain"/>
    <property type="match status" value="1"/>
</dbReference>
<dbReference type="AlphaFoldDB" id="A0A1W6BWN1"/>
<comment type="similarity">
    <text evidence="2 7">Belongs to the glucose-6-phosphate dehydrogenase family.</text>
</comment>
<dbReference type="eggNOG" id="COG0364">
    <property type="taxonomic scope" value="Bacteria"/>
</dbReference>
<dbReference type="GO" id="GO:0009051">
    <property type="term" value="P:pentose-phosphate shunt, oxidative branch"/>
    <property type="evidence" value="ECO:0007669"/>
    <property type="project" value="TreeGrafter"/>
</dbReference>
<dbReference type="PANTHER" id="PTHR23429">
    <property type="entry name" value="GLUCOSE-6-PHOSPHATE 1-DEHYDROGENASE G6PD"/>
    <property type="match status" value="1"/>
</dbReference>
<proteinExistence type="inferred from homology"/>
<feature type="binding site" evidence="7">
    <location>
        <position position="174"/>
    </location>
    <ligand>
        <name>substrate</name>
    </ligand>
</feature>
<dbReference type="PRINTS" id="PR00079">
    <property type="entry name" value="G6PDHDRGNASE"/>
</dbReference>
<sequence>MQNFDFILFGATGDLAMRKIFPSLYQAYYDGLLSLEGKIIATSRTKFGRKDFLKRLETQSKIHIKNYDEKKWEEFTHNIYYLSININEVKEFNLLNQQLSKNSKNIIIYFSISPEFFIQACENLTLVGLNDKRVKIVLEKPLGMDLKSCCEINEKISKFYKETQIYRIDHYLGKESVRNILTLRAFNPIFQALWNKKYIQCIEISVFETLGVENRGEFYDHTGALRDMLQNHILQILSLIAMKIPKNFDANSIRKAKLKILKSLKPLKIDTLNKQVIRAQYVKNEEFKSYLEEKNIKAKSQTETFVALKAELMNKTWQGVPFYLRTGKRMAESFAHIVISFKNKKNTANDINKLIISLQPHHRISFEMNIKKIESDTDFETKILNLNLNHNSTMQSYERLILDIIESNPASFNHKEELEAAWKWVDSILKNWKNKKSELFFYPAKSWGPKQAFELIEKDGCEWYNI</sequence>
<keyword evidence="5 7" id="KW-0560">Oxidoreductase</keyword>
<dbReference type="GO" id="GO:0006006">
    <property type="term" value="P:glucose metabolic process"/>
    <property type="evidence" value="ECO:0007669"/>
    <property type="project" value="UniProtKB-KW"/>
</dbReference>
<accession>A0A1W6BWN1</accession>